<dbReference type="GO" id="GO:0016740">
    <property type="term" value="F:transferase activity"/>
    <property type="evidence" value="ECO:0007669"/>
    <property type="project" value="UniProtKB-KW"/>
</dbReference>
<keyword evidence="2" id="KW-0808">Transferase</keyword>
<evidence type="ECO:0000313" key="4">
    <source>
        <dbReference type="Proteomes" id="UP001603857"/>
    </source>
</evidence>
<comment type="similarity">
    <text evidence="1">Belongs to the UPP synthase family.</text>
</comment>
<protein>
    <submittedName>
        <fullName evidence="3">Uncharacterized protein</fullName>
    </submittedName>
</protein>
<dbReference type="EMBL" id="JBGMDY010000007">
    <property type="protein sequence ID" value="KAL2327257.1"/>
    <property type="molecule type" value="Genomic_DNA"/>
</dbReference>
<gene>
    <name evidence="3" type="ORF">Fmac_020684</name>
</gene>
<dbReference type="SUPFAM" id="SSF64005">
    <property type="entry name" value="Undecaprenyl diphosphate synthase"/>
    <property type="match status" value="1"/>
</dbReference>
<comment type="caution">
    <text evidence="3">The sequence shown here is derived from an EMBL/GenBank/DDBJ whole genome shotgun (WGS) entry which is preliminary data.</text>
</comment>
<dbReference type="Pfam" id="PF01255">
    <property type="entry name" value="Prenyltransf"/>
    <property type="match status" value="1"/>
</dbReference>
<reference evidence="3 4" key="1">
    <citation type="submission" date="2024-08" db="EMBL/GenBank/DDBJ databases">
        <title>Insights into the chromosomal genome structure of Flemingia macrophylla.</title>
        <authorList>
            <person name="Ding Y."/>
            <person name="Zhao Y."/>
            <person name="Bi W."/>
            <person name="Wu M."/>
            <person name="Zhao G."/>
            <person name="Gong Y."/>
            <person name="Li W."/>
            <person name="Zhang P."/>
        </authorList>
    </citation>
    <scope>NUCLEOTIDE SEQUENCE [LARGE SCALE GENOMIC DNA]</scope>
    <source>
        <strain evidence="3">DYQJB</strain>
        <tissue evidence="3">Leaf</tissue>
    </source>
</reference>
<organism evidence="3 4">
    <name type="scientific">Flemingia macrophylla</name>
    <dbReference type="NCBI Taxonomy" id="520843"/>
    <lineage>
        <taxon>Eukaryota</taxon>
        <taxon>Viridiplantae</taxon>
        <taxon>Streptophyta</taxon>
        <taxon>Embryophyta</taxon>
        <taxon>Tracheophyta</taxon>
        <taxon>Spermatophyta</taxon>
        <taxon>Magnoliopsida</taxon>
        <taxon>eudicotyledons</taxon>
        <taxon>Gunneridae</taxon>
        <taxon>Pentapetalae</taxon>
        <taxon>rosids</taxon>
        <taxon>fabids</taxon>
        <taxon>Fabales</taxon>
        <taxon>Fabaceae</taxon>
        <taxon>Papilionoideae</taxon>
        <taxon>50 kb inversion clade</taxon>
        <taxon>NPAAA clade</taxon>
        <taxon>indigoferoid/millettioid clade</taxon>
        <taxon>Phaseoleae</taxon>
        <taxon>Flemingia</taxon>
    </lineage>
</organism>
<dbReference type="Gene3D" id="3.40.1180.10">
    <property type="entry name" value="Decaprenyl diphosphate synthase-like"/>
    <property type="match status" value="1"/>
</dbReference>
<proteinExistence type="inferred from homology"/>
<dbReference type="PANTHER" id="PTHR10291">
    <property type="entry name" value="DEHYDRODOLICHYL DIPHOSPHATE SYNTHASE FAMILY MEMBER"/>
    <property type="match status" value="1"/>
</dbReference>
<dbReference type="PANTHER" id="PTHR10291:SF43">
    <property type="entry name" value="DEHYDRODOLICHYL DIPHOSPHATE SYNTHASE COMPLEX SUBUNIT DHDDS"/>
    <property type="match status" value="1"/>
</dbReference>
<name>A0ABD1LUT9_9FABA</name>
<dbReference type="InterPro" id="IPR001441">
    <property type="entry name" value="UPP_synth-like"/>
</dbReference>
<keyword evidence="4" id="KW-1185">Reference proteome</keyword>
<dbReference type="InterPro" id="IPR036424">
    <property type="entry name" value="UPP_synth-like_sf"/>
</dbReference>
<dbReference type="Proteomes" id="UP001603857">
    <property type="component" value="Unassembled WGS sequence"/>
</dbReference>
<dbReference type="AlphaFoldDB" id="A0ABD1LUT9"/>
<accession>A0ABD1LUT9</accession>
<evidence type="ECO:0000256" key="1">
    <source>
        <dbReference type="ARBA" id="ARBA00005432"/>
    </source>
</evidence>
<sequence>MREGDGHKAGFTALMSVLRYCYELGVNSVLITLRGSLKRVVVEKTMRVTAHNNERVLLICVAYTSRHEIVNAVRRNGMKLKHQKKQNFPMDHLQELIRA</sequence>
<evidence type="ECO:0000256" key="2">
    <source>
        <dbReference type="ARBA" id="ARBA00022679"/>
    </source>
</evidence>
<evidence type="ECO:0000313" key="3">
    <source>
        <dbReference type="EMBL" id="KAL2327257.1"/>
    </source>
</evidence>